<dbReference type="InterPro" id="IPR036397">
    <property type="entry name" value="RNaseH_sf"/>
</dbReference>
<feature type="region of interest" description="Disordered" evidence="2">
    <location>
        <begin position="420"/>
        <end position="440"/>
    </location>
</feature>
<dbReference type="OrthoDB" id="3051303at2759"/>
<dbReference type="PROSITE" id="PS50994">
    <property type="entry name" value="INTEGRASE"/>
    <property type="match status" value="1"/>
</dbReference>
<keyword evidence="5" id="KW-1185">Reference proteome</keyword>
<protein>
    <submittedName>
        <fullName evidence="4">Transposon Ty3-I Gag-Pol polyprotein</fullName>
    </submittedName>
</protein>
<dbReference type="Proteomes" id="UP000287166">
    <property type="component" value="Unassembled WGS sequence"/>
</dbReference>
<evidence type="ECO:0000313" key="4">
    <source>
        <dbReference type="EMBL" id="GBE88592.1"/>
    </source>
</evidence>
<accession>A0A401H2H2</accession>
<feature type="domain" description="Integrase catalytic" evidence="3">
    <location>
        <begin position="129"/>
        <end position="300"/>
    </location>
</feature>
<organism evidence="4 5">
    <name type="scientific">Sparassis crispa</name>
    <dbReference type="NCBI Taxonomy" id="139825"/>
    <lineage>
        <taxon>Eukaryota</taxon>
        <taxon>Fungi</taxon>
        <taxon>Dikarya</taxon>
        <taxon>Basidiomycota</taxon>
        <taxon>Agaricomycotina</taxon>
        <taxon>Agaricomycetes</taxon>
        <taxon>Polyporales</taxon>
        <taxon>Sparassidaceae</taxon>
        <taxon>Sparassis</taxon>
    </lineage>
</organism>
<dbReference type="InterPro" id="IPR001584">
    <property type="entry name" value="Integrase_cat-core"/>
</dbReference>
<feature type="region of interest" description="Disordered" evidence="2">
    <location>
        <begin position="1"/>
        <end position="24"/>
    </location>
</feature>
<dbReference type="RefSeq" id="XP_027619505.1">
    <property type="nucleotide sequence ID" value="XM_027763704.1"/>
</dbReference>
<dbReference type="PANTHER" id="PTHR37984:SF5">
    <property type="entry name" value="PROTEIN NYNRIN-LIKE"/>
    <property type="match status" value="1"/>
</dbReference>
<dbReference type="GO" id="GO:0015074">
    <property type="term" value="P:DNA integration"/>
    <property type="evidence" value="ECO:0007669"/>
    <property type="project" value="InterPro"/>
</dbReference>
<keyword evidence="1" id="KW-0694">RNA-binding</keyword>
<dbReference type="InterPro" id="IPR012337">
    <property type="entry name" value="RNaseH-like_sf"/>
</dbReference>
<gene>
    <name evidence="4" type="ORF">SCP_1304100</name>
</gene>
<proteinExistence type="predicted"/>
<dbReference type="AlphaFoldDB" id="A0A401H2H2"/>
<dbReference type="EMBL" id="BFAD01000013">
    <property type="protein sequence ID" value="GBE88592.1"/>
    <property type="molecule type" value="Genomic_DNA"/>
</dbReference>
<dbReference type="InterPro" id="IPR050951">
    <property type="entry name" value="Retrovirus_Pol_polyprotein"/>
</dbReference>
<reference evidence="4 5" key="1">
    <citation type="journal article" date="2018" name="Sci. Rep.">
        <title>Genome sequence of the cauliflower mushroom Sparassis crispa (Hanabiratake) and its association with beneficial usage.</title>
        <authorList>
            <person name="Kiyama R."/>
            <person name="Furutani Y."/>
            <person name="Kawaguchi K."/>
            <person name="Nakanishi T."/>
        </authorList>
    </citation>
    <scope>NUCLEOTIDE SEQUENCE [LARGE SCALE GENOMIC DNA]</scope>
</reference>
<dbReference type="SUPFAM" id="SSF53098">
    <property type="entry name" value="Ribonuclease H-like"/>
    <property type="match status" value="1"/>
</dbReference>
<evidence type="ECO:0000256" key="2">
    <source>
        <dbReference type="SAM" id="MobiDB-lite"/>
    </source>
</evidence>
<dbReference type="GO" id="GO:0003723">
    <property type="term" value="F:RNA binding"/>
    <property type="evidence" value="ECO:0007669"/>
    <property type="project" value="UniProtKB-KW"/>
</dbReference>
<dbReference type="GeneID" id="38785509"/>
<name>A0A401H2H2_9APHY</name>
<dbReference type="GO" id="GO:0005634">
    <property type="term" value="C:nucleus"/>
    <property type="evidence" value="ECO:0007669"/>
    <property type="project" value="UniProtKB-ARBA"/>
</dbReference>
<evidence type="ECO:0000256" key="1">
    <source>
        <dbReference type="ARBA" id="ARBA00022884"/>
    </source>
</evidence>
<dbReference type="PANTHER" id="PTHR37984">
    <property type="entry name" value="PROTEIN CBG26694"/>
    <property type="match status" value="1"/>
</dbReference>
<sequence>MAPLRNLPNLLPSNQPSSVVRSSTTPSMKRSFSLLYAPSRNENFGHQKNLSHHQACWQEFLGQYDFSIIYLRGEDNTAANALSRLPPPNLSINLSAHPAIALVISDSTNLTPTFAPLITGPTCGKNLKSSTSPPAKIASTTSRQHTSLIAIDFIGPLPEDEGFNCIVTMTDRLGSDVRIVPTHTDIFAEDFTALFFERWYCENGLPLDIIFDHDHLFISQFWQALHKLSGIKLKMSTSYHPETDGSSEHSNKTVIQMLRYHVAYNQMGWVHALPLIRFQIVNSENASTGFTPFQLNHGRAMRVIPPILASDIAESTVAHGLDTTRAAELLNCMELDALEVQDNLFLAKSNQALSVNAYRYMQRGDNHVAKFMVRYNGPYTVTRTFPAASNYVLELPPHMDQLPSYHASLLHPYCPNDASLFPSREHPRPGPIVMPDGEEE</sequence>
<dbReference type="STRING" id="139825.A0A401H2H2"/>
<dbReference type="InParanoid" id="A0A401H2H2"/>
<evidence type="ECO:0000259" key="3">
    <source>
        <dbReference type="PROSITE" id="PS50994"/>
    </source>
</evidence>
<comment type="caution">
    <text evidence="4">The sequence shown here is derived from an EMBL/GenBank/DDBJ whole genome shotgun (WGS) entry which is preliminary data.</text>
</comment>
<evidence type="ECO:0000313" key="5">
    <source>
        <dbReference type="Proteomes" id="UP000287166"/>
    </source>
</evidence>
<dbReference type="Gene3D" id="3.30.420.10">
    <property type="entry name" value="Ribonuclease H-like superfamily/Ribonuclease H"/>
    <property type="match status" value="1"/>
</dbReference>